<protein>
    <submittedName>
        <fullName evidence="2">Uncharacterized protein</fullName>
    </submittedName>
</protein>
<proteinExistence type="predicted"/>
<dbReference type="InterPro" id="IPR023213">
    <property type="entry name" value="CAT-like_dom_sf"/>
</dbReference>
<reference evidence="2 3" key="1">
    <citation type="submission" date="2014-04" db="EMBL/GenBank/DDBJ databases">
        <authorList>
            <consortium name="DOE Joint Genome Institute"/>
            <person name="Kuo A."/>
            <person name="Kohler A."/>
            <person name="Costa M.D."/>
            <person name="Nagy L.G."/>
            <person name="Floudas D."/>
            <person name="Copeland A."/>
            <person name="Barry K.W."/>
            <person name="Cichocki N."/>
            <person name="Veneault-Fourrey C."/>
            <person name="LaButti K."/>
            <person name="Lindquist E.A."/>
            <person name="Lipzen A."/>
            <person name="Lundell T."/>
            <person name="Morin E."/>
            <person name="Murat C."/>
            <person name="Sun H."/>
            <person name="Tunlid A."/>
            <person name="Henrissat B."/>
            <person name="Grigoriev I.V."/>
            <person name="Hibbett D.S."/>
            <person name="Martin F."/>
            <person name="Nordberg H.P."/>
            <person name="Cantor M.N."/>
            <person name="Hua S.X."/>
        </authorList>
    </citation>
    <scope>NUCLEOTIDE SEQUENCE [LARGE SCALE GENOMIC DNA]</scope>
    <source>
        <strain evidence="2 3">441</strain>
    </source>
</reference>
<dbReference type="HOGENOM" id="CLU_1291718_0_0_1"/>
<dbReference type="Proteomes" id="UP000054018">
    <property type="component" value="Unassembled WGS sequence"/>
</dbReference>
<reference evidence="3" key="2">
    <citation type="submission" date="2015-01" db="EMBL/GenBank/DDBJ databases">
        <title>Evolutionary Origins and Diversification of the Mycorrhizal Mutualists.</title>
        <authorList>
            <consortium name="DOE Joint Genome Institute"/>
            <consortium name="Mycorrhizal Genomics Consortium"/>
            <person name="Kohler A."/>
            <person name="Kuo A."/>
            <person name="Nagy L.G."/>
            <person name="Floudas D."/>
            <person name="Copeland A."/>
            <person name="Barry K.W."/>
            <person name="Cichocki N."/>
            <person name="Veneault-Fourrey C."/>
            <person name="LaButti K."/>
            <person name="Lindquist E.A."/>
            <person name="Lipzen A."/>
            <person name="Lundell T."/>
            <person name="Morin E."/>
            <person name="Murat C."/>
            <person name="Riley R."/>
            <person name="Ohm R."/>
            <person name="Sun H."/>
            <person name="Tunlid A."/>
            <person name="Henrissat B."/>
            <person name="Grigoriev I.V."/>
            <person name="Hibbett D.S."/>
            <person name="Martin F."/>
        </authorList>
    </citation>
    <scope>NUCLEOTIDE SEQUENCE [LARGE SCALE GENOMIC DNA]</scope>
    <source>
        <strain evidence="3">441</strain>
    </source>
</reference>
<dbReference type="OrthoDB" id="1862401at2759"/>
<organism evidence="2 3">
    <name type="scientific">Pisolithus microcarpus 441</name>
    <dbReference type="NCBI Taxonomy" id="765257"/>
    <lineage>
        <taxon>Eukaryota</taxon>
        <taxon>Fungi</taxon>
        <taxon>Dikarya</taxon>
        <taxon>Basidiomycota</taxon>
        <taxon>Agaricomycotina</taxon>
        <taxon>Agaricomycetes</taxon>
        <taxon>Agaricomycetidae</taxon>
        <taxon>Boletales</taxon>
        <taxon>Sclerodermatineae</taxon>
        <taxon>Pisolithaceae</taxon>
        <taxon>Pisolithus</taxon>
    </lineage>
</organism>
<evidence type="ECO:0000313" key="2">
    <source>
        <dbReference type="EMBL" id="KIK18226.1"/>
    </source>
</evidence>
<feature type="non-terminal residue" evidence="2">
    <location>
        <position position="1"/>
    </location>
</feature>
<dbReference type="Gene3D" id="3.30.559.10">
    <property type="entry name" value="Chloramphenicol acetyltransferase-like domain"/>
    <property type="match status" value="1"/>
</dbReference>
<evidence type="ECO:0000313" key="3">
    <source>
        <dbReference type="Proteomes" id="UP000054018"/>
    </source>
</evidence>
<dbReference type="GO" id="GO:0016747">
    <property type="term" value="F:acyltransferase activity, transferring groups other than amino-acyl groups"/>
    <property type="evidence" value="ECO:0007669"/>
    <property type="project" value="TreeGrafter"/>
</dbReference>
<keyword evidence="1" id="KW-0808">Transferase</keyword>
<gene>
    <name evidence="2" type="ORF">PISMIDRAFT_109896</name>
</gene>
<sequence length="214" mass="23996">IELTHSGVPVDICSEREKPLSSVLQNDYVLQEDLSPLLSCHSDGANIVDKEEPLLCLKLTFWGDETCIGVSWHHTLGDAISMHRFMHTLSQLYQCKSPEFAPFVFRKHDFPPPSDDIAAKYHDKIRHLQHSCSPTELGAAFLEANAGVQNFQWRLSSEELLRLRTIVGGSVHKSLSTQDCLTAYVVAILNLVQERPIGIVTNVCNVGEMFDKPR</sequence>
<dbReference type="EMBL" id="KN833810">
    <property type="protein sequence ID" value="KIK18226.1"/>
    <property type="molecule type" value="Genomic_DNA"/>
</dbReference>
<keyword evidence="3" id="KW-1185">Reference proteome</keyword>
<dbReference type="PANTHER" id="PTHR31642">
    <property type="entry name" value="TRICHOTHECENE 3-O-ACETYLTRANSFERASE"/>
    <property type="match status" value="1"/>
</dbReference>
<dbReference type="AlphaFoldDB" id="A0A0C9YNA8"/>
<accession>A0A0C9YNA8</accession>
<evidence type="ECO:0000256" key="1">
    <source>
        <dbReference type="ARBA" id="ARBA00022679"/>
    </source>
</evidence>
<dbReference type="PANTHER" id="PTHR31642:SF310">
    <property type="entry name" value="FATTY ALCOHOL:CAFFEOYL-COA ACYLTRANSFERASE"/>
    <property type="match status" value="1"/>
</dbReference>
<dbReference type="Pfam" id="PF02458">
    <property type="entry name" value="Transferase"/>
    <property type="match status" value="1"/>
</dbReference>
<dbReference type="InterPro" id="IPR050317">
    <property type="entry name" value="Plant_Fungal_Acyltransferase"/>
</dbReference>
<name>A0A0C9YNA8_9AGAM</name>